<dbReference type="Pfam" id="PF10991">
    <property type="entry name" value="Enc34_ssDNA-bd"/>
    <property type="match status" value="1"/>
</dbReference>
<reference evidence="1" key="1">
    <citation type="journal article" date="2021" name="Proc. Natl. Acad. Sci. U.S.A.">
        <title>A Catalog of Tens of Thousands of Viruses from Human Metagenomes Reveals Hidden Associations with Chronic Diseases.</title>
        <authorList>
            <person name="Tisza M.J."/>
            <person name="Buck C.B."/>
        </authorList>
    </citation>
    <scope>NUCLEOTIDE SEQUENCE</scope>
    <source>
        <strain evidence="1">CtmAU6</strain>
    </source>
</reference>
<proteinExistence type="predicted"/>
<accession>A0A8S5MEW9</accession>
<protein>
    <submittedName>
        <fullName evidence="1">DNA helix destabilizing protein</fullName>
    </submittedName>
</protein>
<name>A0A8S5MEW9_9CAUD</name>
<dbReference type="EMBL" id="BK014889">
    <property type="protein sequence ID" value="DAD80869.1"/>
    <property type="molecule type" value="Genomic_DNA"/>
</dbReference>
<sequence>MNDTKLTLKNVRLSYANIWEPKENPNGDLKYGASLIIPKTDKKQIAEIKKAIEAAKNAGKAKLANKNGKIPPNLKVPLRDGDTDRFDDDAYEGCYFINANSNTAPKIVNRKVKPILDRSAVYSGCYANVSVTFYAYKTDAGSGIAAGLGNIQKVKDGEPLGGASNPEDDFEVLDDDEFETEFANTDDEDEDMFE</sequence>
<organism evidence="1">
    <name type="scientific">Siphoviridae sp. ctmAU6</name>
    <dbReference type="NCBI Taxonomy" id="2826451"/>
    <lineage>
        <taxon>Viruses</taxon>
        <taxon>Duplodnaviria</taxon>
        <taxon>Heunggongvirae</taxon>
        <taxon>Uroviricota</taxon>
        <taxon>Caudoviricetes</taxon>
    </lineage>
</organism>
<dbReference type="InterPro" id="IPR022595">
    <property type="entry name" value="Enc34_ssDNA-bd"/>
</dbReference>
<evidence type="ECO:0000313" key="1">
    <source>
        <dbReference type="EMBL" id="DAD80869.1"/>
    </source>
</evidence>
<dbReference type="Gene3D" id="2.40.50.140">
    <property type="entry name" value="Nucleic acid-binding proteins"/>
    <property type="match status" value="1"/>
</dbReference>
<dbReference type="SUPFAM" id="SSF50249">
    <property type="entry name" value="Nucleic acid-binding proteins"/>
    <property type="match status" value="1"/>
</dbReference>
<dbReference type="InterPro" id="IPR012340">
    <property type="entry name" value="NA-bd_OB-fold"/>
</dbReference>